<keyword evidence="4" id="KW-1133">Transmembrane helix</keyword>
<comment type="similarity">
    <text evidence="1">Belongs to the SCO1/2 family.</text>
</comment>
<feature type="binding site" evidence="2">
    <location>
        <position position="90"/>
    </location>
    <ligand>
        <name>Cu cation</name>
        <dbReference type="ChEBI" id="CHEBI:23378"/>
    </ligand>
</feature>
<dbReference type="OrthoDB" id="9790194at2"/>
<accession>A0A2T3JH84</accession>
<feature type="disulfide bond" description="Redox-active" evidence="3">
    <location>
        <begin position="90"/>
        <end position="94"/>
    </location>
</feature>
<gene>
    <name evidence="5" type="ORF">C9J12_11975</name>
</gene>
<proteinExistence type="inferred from homology"/>
<dbReference type="PANTHER" id="PTHR12151:SF25">
    <property type="entry name" value="LINALOOL DEHYDRATASE_ISOMERASE DOMAIN-CONTAINING PROTEIN"/>
    <property type="match status" value="1"/>
</dbReference>
<keyword evidence="2" id="KW-0186">Copper</keyword>
<feature type="binding site" evidence="2">
    <location>
        <position position="178"/>
    </location>
    <ligand>
        <name>Cu cation</name>
        <dbReference type="ChEBI" id="CHEBI:23378"/>
    </ligand>
</feature>
<dbReference type="RefSeq" id="WP_107242932.1">
    <property type="nucleotide sequence ID" value="NZ_PYMJ01000010.1"/>
</dbReference>
<keyword evidence="3" id="KW-1015">Disulfide bond</keyword>
<keyword evidence="2" id="KW-0479">Metal-binding</keyword>
<feature type="binding site" evidence="2">
    <location>
        <position position="94"/>
    </location>
    <ligand>
        <name>Cu cation</name>
        <dbReference type="ChEBI" id="CHEBI:23378"/>
    </ligand>
</feature>
<dbReference type="InterPro" id="IPR003782">
    <property type="entry name" value="SCO1/SenC"/>
</dbReference>
<evidence type="ECO:0000313" key="6">
    <source>
        <dbReference type="Proteomes" id="UP000240987"/>
    </source>
</evidence>
<dbReference type="PANTHER" id="PTHR12151">
    <property type="entry name" value="ELECTRON TRANSPORT PROTIN SCO1/SENC FAMILY MEMBER"/>
    <property type="match status" value="1"/>
</dbReference>
<protein>
    <submittedName>
        <fullName evidence="5">SCO family protein</fullName>
    </submittedName>
</protein>
<keyword evidence="6" id="KW-1185">Reference proteome</keyword>
<sequence>MDRVNVGVDANRVVSIELIPSIFRIIVLAVIFMSTIGSAVADTEKKQYPALPFSSDFGGSFKLTDHTGQIVTDRDFLGQYVILYFGYTQCADVCPMVLFSIGQALKKIEPVAGNITPLFVNLDPDRSSLIVMKQYVHNFHPRFIGLTGSEREIIRAAGAYGIRYRYVKDDNGMTRMEHSGKIFFIGPNGEVLTYFPHEASVDWIATVMERYVRSSLDQ</sequence>
<comment type="caution">
    <text evidence="5">The sequence shown here is derived from an EMBL/GenBank/DDBJ whole genome shotgun (WGS) entry which is preliminary data.</text>
</comment>
<feature type="transmembrane region" description="Helical" evidence="4">
    <location>
        <begin position="22"/>
        <end position="41"/>
    </location>
</feature>
<name>A0A2T3JH84_9GAMM</name>
<keyword evidence="4" id="KW-0472">Membrane</keyword>
<evidence type="ECO:0000256" key="3">
    <source>
        <dbReference type="PIRSR" id="PIRSR603782-2"/>
    </source>
</evidence>
<evidence type="ECO:0000256" key="1">
    <source>
        <dbReference type="ARBA" id="ARBA00010996"/>
    </source>
</evidence>
<dbReference type="Proteomes" id="UP000240987">
    <property type="component" value="Unassembled WGS sequence"/>
</dbReference>
<evidence type="ECO:0000313" key="5">
    <source>
        <dbReference type="EMBL" id="PSU48327.1"/>
    </source>
</evidence>
<dbReference type="FunFam" id="3.40.30.10:FF:000013">
    <property type="entry name" value="Blast:Protein SCO1 homolog, mitochondrial"/>
    <property type="match status" value="1"/>
</dbReference>
<dbReference type="CDD" id="cd02968">
    <property type="entry name" value="SCO"/>
    <property type="match status" value="1"/>
</dbReference>
<evidence type="ECO:0000256" key="2">
    <source>
        <dbReference type="PIRSR" id="PIRSR603782-1"/>
    </source>
</evidence>
<organism evidence="5 6">
    <name type="scientific">Photobacterium frigidiphilum</name>
    <dbReference type="NCBI Taxonomy" id="264736"/>
    <lineage>
        <taxon>Bacteria</taxon>
        <taxon>Pseudomonadati</taxon>
        <taxon>Pseudomonadota</taxon>
        <taxon>Gammaproteobacteria</taxon>
        <taxon>Vibrionales</taxon>
        <taxon>Vibrionaceae</taxon>
        <taxon>Photobacterium</taxon>
    </lineage>
</organism>
<reference evidence="5 6" key="1">
    <citation type="submission" date="2018-01" db="EMBL/GenBank/DDBJ databases">
        <title>Whole genome sequencing of Histamine producing bacteria.</title>
        <authorList>
            <person name="Butler K."/>
        </authorList>
    </citation>
    <scope>NUCLEOTIDE SEQUENCE [LARGE SCALE GENOMIC DNA]</scope>
    <source>
        <strain evidence="5 6">JCM 12947</strain>
    </source>
</reference>
<dbReference type="GO" id="GO:0046872">
    <property type="term" value="F:metal ion binding"/>
    <property type="evidence" value="ECO:0007669"/>
    <property type="project" value="UniProtKB-KW"/>
</dbReference>
<evidence type="ECO:0000256" key="4">
    <source>
        <dbReference type="SAM" id="Phobius"/>
    </source>
</evidence>
<dbReference type="AlphaFoldDB" id="A0A2T3JH84"/>
<dbReference type="Gene3D" id="3.40.30.10">
    <property type="entry name" value="Glutaredoxin"/>
    <property type="match status" value="1"/>
</dbReference>
<dbReference type="SUPFAM" id="SSF52833">
    <property type="entry name" value="Thioredoxin-like"/>
    <property type="match status" value="1"/>
</dbReference>
<dbReference type="InterPro" id="IPR036249">
    <property type="entry name" value="Thioredoxin-like_sf"/>
</dbReference>
<keyword evidence="4" id="KW-0812">Transmembrane</keyword>
<dbReference type="EMBL" id="PYMJ01000010">
    <property type="protein sequence ID" value="PSU48327.1"/>
    <property type="molecule type" value="Genomic_DNA"/>
</dbReference>
<dbReference type="Pfam" id="PF02630">
    <property type="entry name" value="SCO1-SenC"/>
    <property type="match status" value="1"/>
</dbReference>